<keyword evidence="1" id="KW-0472">Membrane</keyword>
<keyword evidence="3" id="KW-1185">Reference proteome</keyword>
<comment type="caution">
    <text evidence="2">The sequence shown here is derived from an EMBL/GenBank/DDBJ whole genome shotgun (WGS) entry which is preliminary data.</text>
</comment>
<evidence type="ECO:0000256" key="1">
    <source>
        <dbReference type="SAM" id="Phobius"/>
    </source>
</evidence>
<gene>
    <name evidence="2" type="ORF">yberc0001_39010</name>
</gene>
<sequence>MCHQSNGNGLLIYNLYLAIILLMLSTLSYADNRPGFVCGKFNGHVMEVPQSYIIYWAEYEGASAWDPDFINNKKG</sequence>
<keyword evidence="1" id="KW-0812">Transmembrane</keyword>
<feature type="transmembrane region" description="Helical" evidence="1">
    <location>
        <begin position="12"/>
        <end position="30"/>
    </location>
</feature>
<name>A0ABM9XTM8_YERBE</name>
<proteinExistence type="predicted"/>
<feature type="non-terminal residue" evidence="2">
    <location>
        <position position="75"/>
    </location>
</feature>
<accession>A0ABM9XTM8</accession>
<evidence type="ECO:0000313" key="2">
    <source>
        <dbReference type="EMBL" id="EEQ04700.1"/>
    </source>
</evidence>
<protein>
    <submittedName>
        <fullName evidence="2">Uncharacterized protein</fullName>
    </submittedName>
</protein>
<evidence type="ECO:0000313" key="3">
    <source>
        <dbReference type="Proteomes" id="UP000010319"/>
    </source>
</evidence>
<organism evidence="2 3">
    <name type="scientific">Yersinia bercovieri ATCC 43970</name>
    <dbReference type="NCBI Taxonomy" id="349968"/>
    <lineage>
        <taxon>Bacteria</taxon>
        <taxon>Pseudomonadati</taxon>
        <taxon>Pseudomonadota</taxon>
        <taxon>Gammaproteobacteria</taxon>
        <taxon>Enterobacterales</taxon>
        <taxon>Yersiniaceae</taxon>
        <taxon>Yersinia</taxon>
    </lineage>
</organism>
<reference evidence="2" key="1">
    <citation type="submission" date="2008-12" db="EMBL/GenBank/DDBJ databases">
        <title>Annotation of the Yersinia bercovieri ATCC 43970 genome.</title>
        <authorList>
            <person name="Read T.D."/>
            <person name="Akmal A."/>
            <person name="Bishop-Lilly K."/>
            <person name="Chen P.E."/>
            <person name="Cook C."/>
            <person name="Kiley M.P."/>
            <person name="Lentz S."/>
            <person name="Mateczun A."/>
            <person name="Nagarajan N."/>
            <person name="Nolan N."/>
            <person name="Osborne B.I."/>
            <person name="Pop M."/>
            <person name="Sozhamannan S."/>
            <person name="Stewart A.C."/>
            <person name="Sulakvelidze A."/>
            <person name="Thomason B."/>
            <person name="Willner K."/>
            <person name="Zwick M.E."/>
        </authorList>
    </citation>
    <scope>NUCLEOTIDE SEQUENCE [LARGE SCALE GENOMIC DNA]</scope>
    <source>
        <strain evidence="2">ATCC 43970</strain>
    </source>
</reference>
<dbReference type="Proteomes" id="UP000010319">
    <property type="component" value="Unassembled WGS sequence"/>
</dbReference>
<keyword evidence="1" id="KW-1133">Transmembrane helix</keyword>
<dbReference type="EMBL" id="AALC02000158">
    <property type="protein sequence ID" value="EEQ04700.1"/>
    <property type="molecule type" value="Genomic_DNA"/>
</dbReference>